<reference evidence="4 5" key="1">
    <citation type="journal article" date="2017" name="PLoS Biol.">
        <title>The sea cucumber genome provides insights into morphological evolution and visceral regeneration.</title>
        <authorList>
            <person name="Zhang X."/>
            <person name="Sun L."/>
            <person name="Yuan J."/>
            <person name="Sun Y."/>
            <person name="Gao Y."/>
            <person name="Zhang L."/>
            <person name="Li S."/>
            <person name="Dai H."/>
            <person name="Hamel J.F."/>
            <person name="Liu C."/>
            <person name="Yu Y."/>
            <person name="Liu S."/>
            <person name="Lin W."/>
            <person name="Guo K."/>
            <person name="Jin S."/>
            <person name="Xu P."/>
            <person name="Storey K.B."/>
            <person name="Huan P."/>
            <person name="Zhang T."/>
            <person name="Zhou Y."/>
            <person name="Zhang J."/>
            <person name="Lin C."/>
            <person name="Li X."/>
            <person name="Xing L."/>
            <person name="Huo D."/>
            <person name="Sun M."/>
            <person name="Wang L."/>
            <person name="Mercier A."/>
            <person name="Li F."/>
            <person name="Yang H."/>
            <person name="Xiang J."/>
        </authorList>
    </citation>
    <scope>NUCLEOTIDE SEQUENCE [LARGE SCALE GENOMIC DNA]</scope>
    <source>
        <strain evidence="4">Shaxun</strain>
        <tissue evidence="4">Muscle</tissue>
    </source>
</reference>
<dbReference type="EMBL" id="MRZV01000246">
    <property type="protein sequence ID" value="PIK54522.1"/>
    <property type="molecule type" value="Genomic_DNA"/>
</dbReference>
<dbReference type="STRING" id="307972.A0A2G8L2R1"/>
<accession>A0A2G8L2R1</accession>
<keyword evidence="2" id="KW-0067">ATP-binding</keyword>
<dbReference type="InterPro" id="IPR001245">
    <property type="entry name" value="Ser-Thr/Tyr_kinase_cat_dom"/>
</dbReference>
<proteinExistence type="predicted"/>
<evidence type="ECO:0000256" key="1">
    <source>
        <dbReference type="ARBA" id="ARBA00022741"/>
    </source>
</evidence>
<evidence type="ECO:0000313" key="4">
    <source>
        <dbReference type="EMBL" id="PIK54522.1"/>
    </source>
</evidence>
<evidence type="ECO:0000259" key="3">
    <source>
        <dbReference type="PROSITE" id="PS50011"/>
    </source>
</evidence>
<dbReference type="Pfam" id="PF07714">
    <property type="entry name" value="PK_Tyr_Ser-Thr"/>
    <property type="match status" value="1"/>
</dbReference>
<dbReference type="GO" id="GO:0005524">
    <property type="term" value="F:ATP binding"/>
    <property type="evidence" value="ECO:0007669"/>
    <property type="project" value="UniProtKB-KW"/>
</dbReference>
<feature type="domain" description="Protein kinase" evidence="3">
    <location>
        <begin position="1"/>
        <end position="174"/>
    </location>
</feature>
<dbReference type="InterPro" id="IPR011009">
    <property type="entry name" value="Kinase-like_dom_sf"/>
</dbReference>
<organism evidence="4 5">
    <name type="scientific">Stichopus japonicus</name>
    <name type="common">Sea cucumber</name>
    <dbReference type="NCBI Taxonomy" id="307972"/>
    <lineage>
        <taxon>Eukaryota</taxon>
        <taxon>Metazoa</taxon>
        <taxon>Echinodermata</taxon>
        <taxon>Eleutherozoa</taxon>
        <taxon>Echinozoa</taxon>
        <taxon>Holothuroidea</taxon>
        <taxon>Aspidochirotacea</taxon>
        <taxon>Aspidochirotida</taxon>
        <taxon>Stichopodidae</taxon>
        <taxon>Apostichopus</taxon>
    </lineage>
</organism>
<keyword evidence="1" id="KW-0547">Nucleotide-binding</keyword>
<dbReference type="AlphaFoldDB" id="A0A2G8L2R1"/>
<evidence type="ECO:0000313" key="5">
    <source>
        <dbReference type="Proteomes" id="UP000230750"/>
    </source>
</evidence>
<evidence type="ECO:0000256" key="2">
    <source>
        <dbReference type="ARBA" id="ARBA00022840"/>
    </source>
</evidence>
<dbReference type="PROSITE" id="PS50011">
    <property type="entry name" value="PROTEIN_KINASE_DOM"/>
    <property type="match status" value="1"/>
</dbReference>
<dbReference type="PANTHER" id="PTHR24418">
    <property type="entry name" value="TYROSINE-PROTEIN KINASE"/>
    <property type="match status" value="1"/>
</dbReference>
<comment type="caution">
    <text evidence="4">The sequence shown here is derived from an EMBL/GenBank/DDBJ whole genome shotgun (WGS) entry which is preliminary data.</text>
</comment>
<dbReference type="Gene3D" id="1.10.510.10">
    <property type="entry name" value="Transferase(Phosphotransferase) domain 1"/>
    <property type="match status" value="1"/>
</dbReference>
<sequence length="174" mass="19825">MPDHANLLKTLGYCKSEGMLYLIQENVGVTSLEVHLLSDYANFDAVVDGTTLEDTLKYGLDIVNGMWFLSQQGCCHPFLSIKWILVDNYSRCKLYNFCPVEDAQSVLTVYITKDEEPSWLLPPESRISREYTTSSDVWAIGIAFWEIFHGVVKSCNCVLHIGLRIVHRLKMLKS</sequence>
<protein>
    <recommendedName>
        <fullName evidence="3">Protein kinase domain-containing protein</fullName>
    </recommendedName>
</protein>
<gene>
    <name evidence="4" type="ORF">BSL78_08596</name>
</gene>
<keyword evidence="5" id="KW-1185">Reference proteome</keyword>
<dbReference type="SUPFAM" id="SSF56112">
    <property type="entry name" value="Protein kinase-like (PK-like)"/>
    <property type="match status" value="1"/>
</dbReference>
<dbReference type="InterPro" id="IPR050198">
    <property type="entry name" value="Non-receptor_tyrosine_kinases"/>
</dbReference>
<dbReference type="Proteomes" id="UP000230750">
    <property type="component" value="Unassembled WGS sequence"/>
</dbReference>
<dbReference type="InterPro" id="IPR000719">
    <property type="entry name" value="Prot_kinase_dom"/>
</dbReference>
<dbReference type="OrthoDB" id="4062651at2759"/>
<dbReference type="GO" id="GO:0004672">
    <property type="term" value="F:protein kinase activity"/>
    <property type="evidence" value="ECO:0007669"/>
    <property type="project" value="InterPro"/>
</dbReference>
<name>A0A2G8L2R1_STIJA</name>